<protein>
    <submittedName>
        <fullName evidence="1">CMP-N-acetylneuraminic acid synthetase</fullName>
    </submittedName>
</protein>
<sequence>MPDISTPPSPAIVALVPMRHHSERVPGKNYRLFAGRPLYHCIVESLLACPFITGVIIDTDSRFIMDDAQRHFPHVRLIERPEHLRDGKISTNDILMHDVSQTEADFFLQTHSTNPLLRSETISRAVKYFFAHYPDCDSLFSATRHQTRLWDHQGKPINHNPAILLRTQDLPPIFEENSNIYLFSRKTLEQHHNRIGAKPLMFEIDPAEAWDIDNELDFQISEFLYLHRHKTLTP</sequence>
<accession>A0A1H7X7B4</accession>
<evidence type="ECO:0000313" key="2">
    <source>
        <dbReference type="Proteomes" id="UP000198744"/>
    </source>
</evidence>
<evidence type="ECO:0000313" key="1">
    <source>
        <dbReference type="EMBL" id="SEM29710.1"/>
    </source>
</evidence>
<dbReference type="RefSeq" id="WP_272936608.1">
    <property type="nucleotide sequence ID" value="NZ_FOBS01000009.1"/>
</dbReference>
<dbReference type="PANTHER" id="PTHR21485:SF6">
    <property type="entry name" value="N-ACYLNEURAMINATE CYTIDYLYLTRANSFERASE-RELATED"/>
    <property type="match status" value="1"/>
</dbReference>
<dbReference type="STRING" id="43775.SAMN04489760_109113"/>
<dbReference type="Gene3D" id="3.90.550.10">
    <property type="entry name" value="Spore Coat Polysaccharide Biosynthesis Protein SpsA, Chain A"/>
    <property type="match status" value="1"/>
</dbReference>
<dbReference type="AlphaFoldDB" id="A0A1H7X7B4"/>
<reference evidence="1 2" key="1">
    <citation type="submission" date="2016-10" db="EMBL/GenBank/DDBJ databases">
        <authorList>
            <person name="de Groot N.N."/>
        </authorList>
    </citation>
    <scope>NUCLEOTIDE SEQUENCE [LARGE SCALE GENOMIC DNA]</scope>
    <source>
        <strain evidence="1 2">DSM 8423</strain>
    </source>
</reference>
<dbReference type="InterPro" id="IPR050793">
    <property type="entry name" value="CMP-NeuNAc_synthase"/>
</dbReference>
<dbReference type="GO" id="GO:0008781">
    <property type="term" value="F:N-acylneuraminate cytidylyltransferase activity"/>
    <property type="evidence" value="ECO:0007669"/>
    <property type="project" value="TreeGrafter"/>
</dbReference>
<keyword evidence="2" id="KW-1185">Reference proteome</keyword>
<dbReference type="Proteomes" id="UP000198744">
    <property type="component" value="Unassembled WGS sequence"/>
</dbReference>
<dbReference type="CDD" id="cd02513">
    <property type="entry name" value="CMP-NeuAc_Synthase"/>
    <property type="match status" value="1"/>
</dbReference>
<dbReference type="Pfam" id="PF02348">
    <property type="entry name" value="CTP_transf_3"/>
    <property type="match status" value="1"/>
</dbReference>
<organism evidence="1 2">
    <name type="scientific">Syntrophus gentianae</name>
    <dbReference type="NCBI Taxonomy" id="43775"/>
    <lineage>
        <taxon>Bacteria</taxon>
        <taxon>Pseudomonadati</taxon>
        <taxon>Thermodesulfobacteriota</taxon>
        <taxon>Syntrophia</taxon>
        <taxon>Syntrophales</taxon>
        <taxon>Syntrophaceae</taxon>
        <taxon>Syntrophus</taxon>
    </lineage>
</organism>
<dbReference type="InterPro" id="IPR029044">
    <property type="entry name" value="Nucleotide-diphossugar_trans"/>
</dbReference>
<dbReference type="SUPFAM" id="SSF53448">
    <property type="entry name" value="Nucleotide-diphospho-sugar transferases"/>
    <property type="match status" value="1"/>
</dbReference>
<dbReference type="EMBL" id="FOBS01000009">
    <property type="protein sequence ID" value="SEM29710.1"/>
    <property type="molecule type" value="Genomic_DNA"/>
</dbReference>
<proteinExistence type="predicted"/>
<name>A0A1H7X7B4_9BACT</name>
<dbReference type="InterPro" id="IPR003329">
    <property type="entry name" value="Cytidylyl_trans"/>
</dbReference>
<gene>
    <name evidence="1" type="ORF">SAMN04489760_109113</name>
</gene>
<dbReference type="PANTHER" id="PTHR21485">
    <property type="entry name" value="HAD SUPERFAMILY MEMBERS CMAS AND KDSC"/>
    <property type="match status" value="1"/>
</dbReference>